<accession>A0ABS8KFR2</accession>
<name>A0ABS8KFR2_9BURK</name>
<keyword evidence="1" id="KW-0812">Transmembrane</keyword>
<proteinExistence type="predicted"/>
<keyword evidence="1" id="KW-0472">Membrane</keyword>
<sequence>MQFDAELLLLAMAPVILACIGWEAGHFVALFFAQDPVHYVLHRCGHRVRWMSKTTAEPRGLNLNGTIALRASPKP</sequence>
<dbReference type="Proteomes" id="UP001430614">
    <property type="component" value="Unassembled WGS sequence"/>
</dbReference>
<keyword evidence="1" id="KW-1133">Transmembrane helix</keyword>
<evidence type="ECO:0000256" key="1">
    <source>
        <dbReference type="SAM" id="Phobius"/>
    </source>
</evidence>
<evidence type="ECO:0000313" key="2">
    <source>
        <dbReference type="EMBL" id="MCC8403588.1"/>
    </source>
</evidence>
<dbReference type="EMBL" id="JAJITC010000008">
    <property type="protein sequence ID" value="MCC8403588.1"/>
    <property type="molecule type" value="Genomic_DNA"/>
</dbReference>
<comment type="caution">
    <text evidence="2">The sequence shown here is derived from an EMBL/GenBank/DDBJ whole genome shotgun (WGS) entry which is preliminary data.</text>
</comment>
<organism evidence="2 3">
    <name type="scientific">Paraburkholderia translucens</name>
    <dbReference type="NCBI Taxonomy" id="2886945"/>
    <lineage>
        <taxon>Bacteria</taxon>
        <taxon>Pseudomonadati</taxon>
        <taxon>Pseudomonadota</taxon>
        <taxon>Betaproteobacteria</taxon>
        <taxon>Burkholderiales</taxon>
        <taxon>Burkholderiaceae</taxon>
        <taxon>Paraburkholderia</taxon>
    </lineage>
</organism>
<evidence type="ECO:0000313" key="3">
    <source>
        <dbReference type="Proteomes" id="UP001430614"/>
    </source>
</evidence>
<protein>
    <submittedName>
        <fullName evidence="2">Uncharacterized protein</fullName>
    </submittedName>
</protein>
<feature type="transmembrane region" description="Helical" evidence="1">
    <location>
        <begin position="7"/>
        <end position="33"/>
    </location>
</feature>
<dbReference type="RefSeq" id="WP_230562526.1">
    <property type="nucleotide sequence ID" value="NZ_JAJITC010000008.1"/>
</dbReference>
<gene>
    <name evidence="2" type="ORF">LJ655_17105</name>
</gene>
<reference evidence="2 3" key="1">
    <citation type="submission" date="2021-11" db="EMBL/GenBank/DDBJ databases">
        <authorList>
            <person name="Oh E.-T."/>
            <person name="Kim S.-B."/>
        </authorList>
    </citation>
    <scope>NUCLEOTIDE SEQUENCE [LARGE SCALE GENOMIC DNA]</scope>
    <source>
        <strain evidence="2 3">MMS20-SJTN17</strain>
    </source>
</reference>
<keyword evidence="3" id="KW-1185">Reference proteome</keyword>